<keyword evidence="2" id="KW-0812">Transmembrane</keyword>
<sequence>MLGTGFKVAVLAAAVACYVRPQLLLLLLGPLLGSELDEEDADPLKRVLRGLLTLLSWGLAGGLRPSWVRVLVAVAALQLVFWGLEIDDDAVLGVNVAIEKDGLVAGAAACFAAVVGILLFGGKSDARDRFRKRLVTFYTKHNPGKLRQVDELVEKYELNEELLFQRLHRKYNALAAGAASHSVMKKIDESEFLYEEEEEERVESDEEGTTDRVGEPEGYVGDKKELQKYVSGRQERDVSAEKAGKVSTGRGAPMPRQVDPEDYDDMDGTPPVSPRTAGTLAHTRRQSSVLIKNAIVLARQDQKERIERRIATMVSKKGDGYAGH</sequence>
<dbReference type="Proteomes" id="UP001162060">
    <property type="component" value="Unassembled WGS sequence"/>
</dbReference>
<evidence type="ECO:0000313" key="4">
    <source>
        <dbReference type="Proteomes" id="UP001162060"/>
    </source>
</evidence>
<gene>
    <name evidence="3" type="ORF">PM001_LOCUS24247</name>
</gene>
<evidence type="ECO:0000256" key="2">
    <source>
        <dbReference type="SAM" id="Phobius"/>
    </source>
</evidence>
<evidence type="ECO:0000256" key="1">
    <source>
        <dbReference type="SAM" id="MobiDB-lite"/>
    </source>
</evidence>
<keyword evidence="2" id="KW-1133">Transmembrane helix</keyword>
<protein>
    <submittedName>
        <fullName evidence="3">Uncharacterized protein</fullName>
    </submittedName>
</protein>
<organism evidence="3 4">
    <name type="scientific">Peronospora matthiolae</name>
    <dbReference type="NCBI Taxonomy" id="2874970"/>
    <lineage>
        <taxon>Eukaryota</taxon>
        <taxon>Sar</taxon>
        <taxon>Stramenopiles</taxon>
        <taxon>Oomycota</taxon>
        <taxon>Peronosporomycetes</taxon>
        <taxon>Peronosporales</taxon>
        <taxon>Peronosporaceae</taxon>
        <taxon>Peronospora</taxon>
    </lineage>
</organism>
<dbReference type="EMBL" id="CAKLBY020000239">
    <property type="protein sequence ID" value="CAK7939097.1"/>
    <property type="molecule type" value="Genomic_DNA"/>
</dbReference>
<accession>A0AAV1UYX2</accession>
<reference evidence="3" key="1">
    <citation type="submission" date="2024-01" db="EMBL/GenBank/DDBJ databases">
        <authorList>
            <person name="Webb A."/>
        </authorList>
    </citation>
    <scope>NUCLEOTIDE SEQUENCE</scope>
    <source>
        <strain evidence="3">Pm1</strain>
    </source>
</reference>
<comment type="caution">
    <text evidence="3">The sequence shown here is derived from an EMBL/GenBank/DDBJ whole genome shotgun (WGS) entry which is preliminary data.</text>
</comment>
<name>A0AAV1UYX2_9STRA</name>
<feature type="transmembrane region" description="Helical" evidence="2">
    <location>
        <begin position="67"/>
        <end position="84"/>
    </location>
</feature>
<evidence type="ECO:0000313" key="3">
    <source>
        <dbReference type="EMBL" id="CAK7939097.1"/>
    </source>
</evidence>
<proteinExistence type="predicted"/>
<feature type="compositionally biased region" description="Basic and acidic residues" evidence="1">
    <location>
        <begin position="209"/>
        <end position="244"/>
    </location>
</feature>
<feature type="transmembrane region" description="Helical" evidence="2">
    <location>
        <begin position="104"/>
        <end position="122"/>
    </location>
</feature>
<dbReference type="AlphaFoldDB" id="A0AAV1UYX2"/>
<feature type="region of interest" description="Disordered" evidence="1">
    <location>
        <begin position="194"/>
        <end position="284"/>
    </location>
</feature>
<keyword evidence="2" id="KW-0472">Membrane</keyword>
<feature type="compositionally biased region" description="Acidic residues" evidence="1">
    <location>
        <begin position="194"/>
        <end position="208"/>
    </location>
</feature>